<proteinExistence type="predicted"/>
<evidence type="ECO:0000313" key="3">
    <source>
        <dbReference type="Proteomes" id="UP001241747"/>
    </source>
</evidence>
<dbReference type="Gene3D" id="3.40.960.10">
    <property type="entry name" value="VSR Endonuclease"/>
    <property type="match status" value="1"/>
</dbReference>
<dbReference type="PANTHER" id="PTHR38590">
    <property type="entry name" value="BLL0828 PROTEIN"/>
    <property type="match status" value="1"/>
</dbReference>
<organism evidence="2 3">
    <name type="scientific">Xanthobacter agilis</name>
    <dbReference type="NCBI Taxonomy" id="47492"/>
    <lineage>
        <taxon>Bacteria</taxon>
        <taxon>Pseudomonadati</taxon>
        <taxon>Pseudomonadota</taxon>
        <taxon>Alphaproteobacteria</taxon>
        <taxon>Hyphomicrobiales</taxon>
        <taxon>Xanthobacteraceae</taxon>
        <taxon>Xanthobacter</taxon>
    </lineage>
</organism>
<accession>A0ABU0L9L2</accession>
<name>A0ABU0L9L2_XANAG</name>
<gene>
    <name evidence="2" type="ORF">QOZ94_000547</name>
</gene>
<keyword evidence="3" id="KW-1185">Reference proteome</keyword>
<evidence type="ECO:0000259" key="1">
    <source>
        <dbReference type="Pfam" id="PF04480"/>
    </source>
</evidence>
<dbReference type="PANTHER" id="PTHR38590:SF1">
    <property type="entry name" value="BLL0828 PROTEIN"/>
    <property type="match status" value="1"/>
</dbReference>
<dbReference type="RefSeq" id="WP_237344902.1">
    <property type="nucleotide sequence ID" value="NZ_JABWGX010000006.1"/>
</dbReference>
<comment type="caution">
    <text evidence="2">The sequence shown here is derived from an EMBL/GenBank/DDBJ whole genome shotgun (WGS) entry which is preliminary data.</text>
</comment>
<feature type="domain" description="DUF559" evidence="1">
    <location>
        <begin position="201"/>
        <end position="266"/>
    </location>
</feature>
<evidence type="ECO:0000313" key="2">
    <source>
        <dbReference type="EMBL" id="MDQ0503777.1"/>
    </source>
</evidence>
<dbReference type="Proteomes" id="UP001241747">
    <property type="component" value="Unassembled WGS sequence"/>
</dbReference>
<dbReference type="SUPFAM" id="SSF52980">
    <property type="entry name" value="Restriction endonuclease-like"/>
    <property type="match status" value="1"/>
</dbReference>
<sequence length="276" mass="30153">MALLRTLLDAPEQLLAAHDRLRASGFPIITIINARSALDARVWLGTWADARQRVIITAPQADAEAALAAYRARLPSGGTTRRSPVLRLPGSVREALPVAAQLSERQPKLALALTCGIADMVESLLDPALAQPFVGLALQGLVPVDDAERRVMAQIAAGRRVPLLRGPCEGILFYMLEARPETRGRFTPNARLNGRARRSHEVDLACVEARLVVEIDGREHDAPRRRRMDADKQRDLEAEGYRVTRFSNATVIENPVGVWRDIADTLSRAAQKGAGA</sequence>
<reference evidence="2 3" key="1">
    <citation type="submission" date="2023-07" db="EMBL/GenBank/DDBJ databases">
        <title>Genomic Encyclopedia of Type Strains, Phase IV (KMG-IV): sequencing the most valuable type-strain genomes for metagenomic binning, comparative biology and taxonomic classification.</title>
        <authorList>
            <person name="Goeker M."/>
        </authorList>
    </citation>
    <scope>NUCLEOTIDE SEQUENCE [LARGE SCALE GENOMIC DNA]</scope>
    <source>
        <strain evidence="2 3">DSM 3770</strain>
    </source>
</reference>
<dbReference type="InterPro" id="IPR007569">
    <property type="entry name" value="DUF559"/>
</dbReference>
<dbReference type="Pfam" id="PF04480">
    <property type="entry name" value="DUF559"/>
    <property type="match status" value="1"/>
</dbReference>
<dbReference type="InterPro" id="IPR011335">
    <property type="entry name" value="Restrct_endonuc-II-like"/>
</dbReference>
<dbReference type="InterPro" id="IPR047216">
    <property type="entry name" value="Endonuclease_DUF559_bact"/>
</dbReference>
<protein>
    <recommendedName>
        <fullName evidence="1">DUF559 domain-containing protein</fullName>
    </recommendedName>
</protein>
<dbReference type="EMBL" id="JAUSVY010000001">
    <property type="protein sequence ID" value="MDQ0503777.1"/>
    <property type="molecule type" value="Genomic_DNA"/>
</dbReference>